<keyword evidence="1" id="KW-0732">Signal</keyword>
<evidence type="ECO:0000313" key="3">
    <source>
        <dbReference type="Proteomes" id="UP001374535"/>
    </source>
</evidence>
<sequence length="106" mass="11745">MEKIVIKTIGAIITIMILSGFAAAQSTDNFFCNVKCKIKCEEQPFPEHYDQCMKDCKSHCAKSLSDPVYNCITGCHLMKSIAIKNGAGDLGNNLINTCMQDCKTRF</sequence>
<reference evidence="2 3" key="1">
    <citation type="journal article" date="2023" name="Life. Sci Alliance">
        <title>Evolutionary insights into 3D genome organization and epigenetic landscape of Vigna mungo.</title>
        <authorList>
            <person name="Junaid A."/>
            <person name="Singh B."/>
            <person name="Bhatia S."/>
        </authorList>
    </citation>
    <scope>NUCLEOTIDE SEQUENCE [LARGE SCALE GENOMIC DNA]</scope>
    <source>
        <strain evidence="2">Urdbean</strain>
    </source>
</reference>
<protein>
    <submittedName>
        <fullName evidence="2">Uncharacterized protein</fullName>
    </submittedName>
</protein>
<accession>A0AAQ3RRF5</accession>
<organism evidence="2 3">
    <name type="scientific">Vigna mungo</name>
    <name type="common">Black gram</name>
    <name type="synonym">Phaseolus mungo</name>
    <dbReference type="NCBI Taxonomy" id="3915"/>
    <lineage>
        <taxon>Eukaryota</taxon>
        <taxon>Viridiplantae</taxon>
        <taxon>Streptophyta</taxon>
        <taxon>Embryophyta</taxon>
        <taxon>Tracheophyta</taxon>
        <taxon>Spermatophyta</taxon>
        <taxon>Magnoliopsida</taxon>
        <taxon>eudicotyledons</taxon>
        <taxon>Gunneridae</taxon>
        <taxon>Pentapetalae</taxon>
        <taxon>rosids</taxon>
        <taxon>fabids</taxon>
        <taxon>Fabales</taxon>
        <taxon>Fabaceae</taxon>
        <taxon>Papilionoideae</taxon>
        <taxon>50 kb inversion clade</taxon>
        <taxon>NPAAA clade</taxon>
        <taxon>indigoferoid/millettioid clade</taxon>
        <taxon>Phaseoleae</taxon>
        <taxon>Vigna</taxon>
    </lineage>
</organism>
<evidence type="ECO:0000313" key="2">
    <source>
        <dbReference type="EMBL" id="WVZ01804.1"/>
    </source>
</evidence>
<dbReference type="AlphaFoldDB" id="A0AAQ3RRF5"/>
<keyword evidence="3" id="KW-1185">Reference proteome</keyword>
<dbReference type="Proteomes" id="UP001374535">
    <property type="component" value="Chromosome 7"/>
</dbReference>
<evidence type="ECO:0000256" key="1">
    <source>
        <dbReference type="SAM" id="SignalP"/>
    </source>
</evidence>
<feature type="signal peptide" evidence="1">
    <location>
        <begin position="1"/>
        <end position="24"/>
    </location>
</feature>
<name>A0AAQ3RRF5_VIGMU</name>
<dbReference type="EMBL" id="CP144694">
    <property type="protein sequence ID" value="WVZ01804.1"/>
    <property type="molecule type" value="Genomic_DNA"/>
</dbReference>
<feature type="chain" id="PRO_5042969031" evidence="1">
    <location>
        <begin position="25"/>
        <end position="106"/>
    </location>
</feature>
<gene>
    <name evidence="2" type="ORF">V8G54_022610</name>
</gene>
<proteinExistence type="predicted"/>